<organism evidence="1 2">
    <name type="scientific">Friedmanniomyces simplex</name>
    <dbReference type="NCBI Taxonomy" id="329884"/>
    <lineage>
        <taxon>Eukaryota</taxon>
        <taxon>Fungi</taxon>
        <taxon>Dikarya</taxon>
        <taxon>Ascomycota</taxon>
        <taxon>Pezizomycotina</taxon>
        <taxon>Dothideomycetes</taxon>
        <taxon>Dothideomycetidae</taxon>
        <taxon>Mycosphaerellales</taxon>
        <taxon>Teratosphaeriaceae</taxon>
        <taxon>Friedmanniomyces</taxon>
    </lineage>
</organism>
<dbReference type="EMBL" id="NAJQ01000159">
    <property type="protein sequence ID" value="TKA76581.1"/>
    <property type="molecule type" value="Genomic_DNA"/>
</dbReference>
<name>A0A4U0XJQ0_9PEZI</name>
<evidence type="ECO:0000313" key="1">
    <source>
        <dbReference type="EMBL" id="TKA76581.1"/>
    </source>
</evidence>
<evidence type="ECO:0000313" key="2">
    <source>
        <dbReference type="Proteomes" id="UP000309340"/>
    </source>
</evidence>
<dbReference type="InterPro" id="IPR029063">
    <property type="entry name" value="SAM-dependent_MTases_sf"/>
</dbReference>
<proteinExistence type="predicted"/>
<dbReference type="GO" id="GO:0008168">
    <property type="term" value="F:methyltransferase activity"/>
    <property type="evidence" value="ECO:0007669"/>
    <property type="project" value="TreeGrafter"/>
</dbReference>
<comment type="caution">
    <text evidence="1">The sequence shown here is derived from an EMBL/GenBank/DDBJ whole genome shotgun (WGS) entry which is preliminary data.</text>
</comment>
<dbReference type="Gene3D" id="3.40.50.150">
    <property type="entry name" value="Vaccinia Virus protein VP39"/>
    <property type="match status" value="1"/>
</dbReference>
<keyword evidence="2" id="KW-1185">Reference proteome</keyword>
<dbReference type="STRING" id="329884.A0A4U0XJQ0"/>
<accession>A0A4U0XJQ0</accession>
<dbReference type="OrthoDB" id="2013972at2759"/>
<dbReference type="AlphaFoldDB" id="A0A4U0XJQ0"/>
<dbReference type="CDD" id="cd02440">
    <property type="entry name" value="AdoMet_MTases"/>
    <property type="match status" value="1"/>
</dbReference>
<gene>
    <name evidence="1" type="ORF">B0A55_04048</name>
</gene>
<dbReference type="SUPFAM" id="SSF53335">
    <property type="entry name" value="S-adenosyl-L-methionine-dependent methyltransferases"/>
    <property type="match status" value="1"/>
</dbReference>
<evidence type="ECO:0008006" key="3">
    <source>
        <dbReference type="Google" id="ProtNLM"/>
    </source>
</evidence>
<reference evidence="1 2" key="1">
    <citation type="submission" date="2017-03" db="EMBL/GenBank/DDBJ databases">
        <title>Genomes of endolithic fungi from Antarctica.</title>
        <authorList>
            <person name="Coleine C."/>
            <person name="Masonjones S."/>
            <person name="Stajich J.E."/>
        </authorList>
    </citation>
    <scope>NUCLEOTIDE SEQUENCE [LARGE SCALE GENOMIC DNA]</scope>
    <source>
        <strain evidence="1 2">CCFEE 5184</strain>
    </source>
</reference>
<dbReference type="PANTHER" id="PTHR43591:SF10">
    <property type="entry name" value="ABC TRANSMEMBRANE TYPE-1 DOMAIN-CONTAINING PROTEIN-RELATED"/>
    <property type="match status" value="1"/>
</dbReference>
<sequence>MGAAIMRSVIPKLQHRVWQLSLSDRLHLAPLGPNTARTLDIGCGTGAWVLEFAAKYPHGHVTGIDLSAIQPTTTPPNVNFEISDMSATWSHPQKFDYIHSRTFAIGVNDWPKLVTNLWENLEPGGWVEFQEILSPFYCDDDTMPPALRLWNETFPVATAKVGLRLEAILGVPPLLEERGFVALGSATTKWPLGPWAKGEREKQIGAVFKSLDRDAQQWSSFRTDLELLMRSDVINALKGISMRLFTGVMGWTEDAVRQHIVEVENEIRAGGVHAYINVPVKLCRPSR</sequence>
<protein>
    <recommendedName>
        <fullName evidence="3">Methyltransferase domain-containing protein</fullName>
    </recommendedName>
</protein>
<dbReference type="Pfam" id="PF13489">
    <property type="entry name" value="Methyltransf_23"/>
    <property type="match status" value="1"/>
</dbReference>
<dbReference type="PANTHER" id="PTHR43591">
    <property type="entry name" value="METHYLTRANSFERASE"/>
    <property type="match status" value="1"/>
</dbReference>
<dbReference type="Proteomes" id="UP000309340">
    <property type="component" value="Unassembled WGS sequence"/>
</dbReference>